<sequence length="81" mass="9220">MKNRPLWFNIFSIVALSIAIVNIFTHAPFLRLLTMLCLAVFMASLGTFELKKNRKMAFIMFGVAAFQVFALIDTIYVTVTK</sequence>
<evidence type="ECO:0000313" key="3">
    <source>
        <dbReference type="Proteomes" id="UP000197781"/>
    </source>
</evidence>
<accession>A0A220MQZ3</accession>
<proteinExistence type="predicted"/>
<keyword evidence="1" id="KW-0472">Membrane</keyword>
<keyword evidence="1" id="KW-1133">Transmembrane helix</keyword>
<name>A0A220MQZ3_9BACL</name>
<protein>
    <recommendedName>
        <fullName evidence="4">DUF3953 domain-containing protein</fullName>
    </recommendedName>
</protein>
<evidence type="ECO:0008006" key="4">
    <source>
        <dbReference type="Google" id="ProtNLM"/>
    </source>
</evidence>
<dbReference type="AlphaFoldDB" id="A0A220MQZ3"/>
<evidence type="ECO:0000256" key="1">
    <source>
        <dbReference type="SAM" id="Phobius"/>
    </source>
</evidence>
<reference evidence="2 3" key="1">
    <citation type="submission" date="2016-11" db="EMBL/GenBank/DDBJ databases">
        <authorList>
            <person name="Jaros S."/>
            <person name="Januszkiewicz K."/>
            <person name="Wedrychowicz H."/>
        </authorList>
    </citation>
    <scope>NUCLEOTIDE SEQUENCE [LARGE SCALE GENOMIC DNA]</scope>
    <source>
        <strain evidence="2 3">NF2</strain>
    </source>
</reference>
<feature type="transmembrane region" description="Helical" evidence="1">
    <location>
        <begin position="30"/>
        <end position="50"/>
    </location>
</feature>
<dbReference type="EMBL" id="CP018145">
    <property type="protein sequence ID" value="ASJ57556.1"/>
    <property type="molecule type" value="Genomic_DNA"/>
</dbReference>
<keyword evidence="1" id="KW-0812">Transmembrane</keyword>
<dbReference type="KEGG" id="bfm:BP422_15460"/>
<feature type="transmembrane region" description="Helical" evidence="1">
    <location>
        <begin position="7"/>
        <end position="24"/>
    </location>
</feature>
<gene>
    <name evidence="2" type="ORF">BP422_15460</name>
</gene>
<dbReference type="Proteomes" id="UP000197781">
    <property type="component" value="Chromosome"/>
</dbReference>
<organism evidence="2 3">
    <name type="scientific">Brevibacillus formosus</name>
    <dbReference type="NCBI Taxonomy" id="54913"/>
    <lineage>
        <taxon>Bacteria</taxon>
        <taxon>Bacillati</taxon>
        <taxon>Bacillota</taxon>
        <taxon>Bacilli</taxon>
        <taxon>Bacillales</taxon>
        <taxon>Paenibacillaceae</taxon>
        <taxon>Brevibacillus</taxon>
    </lineage>
</organism>
<evidence type="ECO:0000313" key="2">
    <source>
        <dbReference type="EMBL" id="ASJ57556.1"/>
    </source>
</evidence>
<feature type="transmembrane region" description="Helical" evidence="1">
    <location>
        <begin position="57"/>
        <end position="79"/>
    </location>
</feature>